<accession>A0ABZ0HXG7</accession>
<evidence type="ECO:0000313" key="1">
    <source>
        <dbReference type="EMBL" id="WOJ91631.1"/>
    </source>
</evidence>
<reference evidence="1 2" key="1">
    <citation type="submission" date="2023-10" db="EMBL/GenBank/DDBJ databases">
        <title>Novel methanotroph of the genus Methylocapsa from a subarctic wetland.</title>
        <authorList>
            <person name="Belova S.E."/>
            <person name="Oshkin I.Y."/>
            <person name="Miroshnikov K."/>
            <person name="Dedysh S.N."/>
        </authorList>
    </citation>
    <scope>NUCLEOTIDE SEQUENCE [LARGE SCALE GENOMIC DNA]</scope>
    <source>
        <strain evidence="1 2">RX1</strain>
        <plasmid evidence="1 2">pRX1</plasmid>
    </source>
</reference>
<name>A0ABZ0HXG7_9HYPH</name>
<dbReference type="RefSeq" id="WP_318655060.1">
    <property type="nucleotide sequence ID" value="NZ_CP136863.1"/>
</dbReference>
<proteinExistence type="predicted"/>
<protein>
    <submittedName>
        <fullName evidence="1">Uncharacterized protein</fullName>
    </submittedName>
</protein>
<gene>
    <name evidence="1" type="ORF">RZS28_19415</name>
</gene>
<evidence type="ECO:0000313" key="2">
    <source>
        <dbReference type="Proteomes" id="UP001626536"/>
    </source>
</evidence>
<geneLocation type="plasmid" evidence="1 2">
    <name>pRX1</name>
</geneLocation>
<keyword evidence="1" id="KW-0614">Plasmid</keyword>
<dbReference type="Proteomes" id="UP001626536">
    <property type="component" value="Plasmid pRX1"/>
</dbReference>
<keyword evidence="2" id="KW-1185">Reference proteome</keyword>
<dbReference type="EMBL" id="CP136863">
    <property type="protein sequence ID" value="WOJ91631.1"/>
    <property type="molecule type" value="Genomic_DNA"/>
</dbReference>
<organism evidence="1 2">
    <name type="scientific">Methylocapsa polymorpha</name>
    <dbReference type="NCBI Taxonomy" id="3080828"/>
    <lineage>
        <taxon>Bacteria</taxon>
        <taxon>Pseudomonadati</taxon>
        <taxon>Pseudomonadota</taxon>
        <taxon>Alphaproteobacteria</taxon>
        <taxon>Hyphomicrobiales</taxon>
        <taxon>Beijerinckiaceae</taxon>
        <taxon>Methylocapsa</taxon>
    </lineage>
</organism>
<sequence>MKKLASSARSCVRAEEKVTEPFRIEEILAGAQCTAEYIAELTKELATLANGVGLTKLARLLASAQLEAELWLQQGG</sequence>